<dbReference type="PANTHER" id="PTHR22809:SF5">
    <property type="entry name" value="TRNA N(3)-METHYLCYTIDINE METHYLTRANSFERASE METTL6"/>
    <property type="match status" value="1"/>
</dbReference>
<dbReference type="AlphaFoldDB" id="A0AAD9UD37"/>
<evidence type="ECO:0000256" key="2">
    <source>
        <dbReference type="ARBA" id="ARBA00022679"/>
    </source>
</evidence>
<proteinExistence type="predicted"/>
<comment type="caution">
    <text evidence="4">The sequence shown here is derived from an EMBL/GenBank/DDBJ whole genome shotgun (WGS) entry which is preliminary data.</text>
</comment>
<evidence type="ECO:0000256" key="1">
    <source>
        <dbReference type="ARBA" id="ARBA00022603"/>
    </source>
</evidence>
<dbReference type="InterPro" id="IPR026113">
    <property type="entry name" value="METTL2/6/8-like"/>
</dbReference>
<feature type="compositionally biased region" description="Basic and acidic residues" evidence="3">
    <location>
        <begin position="21"/>
        <end position="32"/>
    </location>
</feature>
<dbReference type="EMBL" id="JAODUO010000249">
    <property type="protein sequence ID" value="KAK2184881.1"/>
    <property type="molecule type" value="Genomic_DNA"/>
</dbReference>
<keyword evidence="1" id="KW-0489">Methyltransferase</keyword>
<keyword evidence="5" id="KW-1185">Reference proteome</keyword>
<organism evidence="4 5">
    <name type="scientific">Ridgeia piscesae</name>
    <name type="common">Tubeworm</name>
    <dbReference type="NCBI Taxonomy" id="27915"/>
    <lineage>
        <taxon>Eukaryota</taxon>
        <taxon>Metazoa</taxon>
        <taxon>Spiralia</taxon>
        <taxon>Lophotrochozoa</taxon>
        <taxon>Annelida</taxon>
        <taxon>Polychaeta</taxon>
        <taxon>Sedentaria</taxon>
        <taxon>Canalipalpata</taxon>
        <taxon>Sabellida</taxon>
        <taxon>Siboglinidae</taxon>
        <taxon>Ridgeia</taxon>
    </lineage>
</organism>
<dbReference type="Proteomes" id="UP001209878">
    <property type="component" value="Unassembled WGS sequence"/>
</dbReference>
<evidence type="ECO:0000313" key="5">
    <source>
        <dbReference type="Proteomes" id="UP001209878"/>
    </source>
</evidence>
<accession>A0AAD9UD37</accession>
<name>A0AAD9UD37_RIDPI</name>
<dbReference type="GO" id="GO:0008757">
    <property type="term" value="F:S-adenosylmethionine-dependent methyltransferase activity"/>
    <property type="evidence" value="ECO:0007669"/>
    <property type="project" value="UniProtKB-ARBA"/>
</dbReference>
<dbReference type="PANTHER" id="PTHR22809">
    <property type="entry name" value="METHYLTRANSFERASE-RELATED"/>
    <property type="match status" value="1"/>
</dbReference>
<feature type="region of interest" description="Disordered" evidence="3">
    <location>
        <begin position="1"/>
        <end position="32"/>
    </location>
</feature>
<protein>
    <submittedName>
        <fullName evidence="4">Uncharacterized protein</fullName>
    </submittedName>
</protein>
<evidence type="ECO:0000256" key="3">
    <source>
        <dbReference type="SAM" id="MobiDB-lite"/>
    </source>
</evidence>
<gene>
    <name evidence="4" type="ORF">NP493_249g02003</name>
</gene>
<evidence type="ECO:0000313" key="4">
    <source>
        <dbReference type="EMBL" id="KAK2184881.1"/>
    </source>
</evidence>
<sequence>MLDGGQALNHETEAATPTSVSERKLTAEEQDKLARDTDLVSAFKQNKLEEEAQRNWDLFYKRNTTKFFKDRHWTTHEFKELCDKKMKDHGADVAPNLKDEAADLALNQLA</sequence>
<dbReference type="GO" id="GO:0032259">
    <property type="term" value="P:methylation"/>
    <property type="evidence" value="ECO:0007669"/>
    <property type="project" value="UniProtKB-KW"/>
</dbReference>
<keyword evidence="2" id="KW-0808">Transferase</keyword>
<reference evidence="4" key="1">
    <citation type="journal article" date="2023" name="Mol. Biol. Evol.">
        <title>Third-Generation Sequencing Reveals the Adaptive Role of the Epigenome in Three Deep-Sea Polychaetes.</title>
        <authorList>
            <person name="Perez M."/>
            <person name="Aroh O."/>
            <person name="Sun Y."/>
            <person name="Lan Y."/>
            <person name="Juniper S.K."/>
            <person name="Young C.R."/>
            <person name="Angers B."/>
            <person name="Qian P.Y."/>
        </authorList>
    </citation>
    <scope>NUCLEOTIDE SEQUENCE</scope>
    <source>
        <strain evidence="4">R07B-5</strain>
    </source>
</reference>